<evidence type="ECO:0000256" key="1">
    <source>
        <dbReference type="SAM" id="Phobius"/>
    </source>
</evidence>
<dbReference type="Proteomes" id="UP001500630">
    <property type="component" value="Unassembled WGS sequence"/>
</dbReference>
<sequence>MLEVAAVTFATRPVVARALSPWGHVLLPIVLIGLGALILVEGVAFGL</sequence>
<proteinExistence type="predicted"/>
<feature type="transmembrane region" description="Helical" evidence="1">
    <location>
        <begin position="26"/>
        <end position="46"/>
    </location>
</feature>
<accession>A0ABP6ZXS4</accession>
<reference evidence="3" key="1">
    <citation type="journal article" date="2019" name="Int. J. Syst. Evol. Microbiol.">
        <title>The Global Catalogue of Microorganisms (GCM) 10K type strain sequencing project: providing services to taxonomists for standard genome sequencing and annotation.</title>
        <authorList>
            <consortium name="The Broad Institute Genomics Platform"/>
            <consortium name="The Broad Institute Genome Sequencing Center for Infectious Disease"/>
            <person name="Wu L."/>
            <person name="Ma J."/>
        </authorList>
    </citation>
    <scope>NUCLEOTIDE SEQUENCE [LARGE SCALE GENOMIC DNA]</scope>
    <source>
        <strain evidence="3">JCM 17326</strain>
    </source>
</reference>
<name>A0ABP6ZXS4_9ACTN</name>
<protein>
    <submittedName>
        <fullName evidence="2">Uncharacterized protein</fullName>
    </submittedName>
</protein>
<dbReference type="EMBL" id="BAABDQ010000061">
    <property type="protein sequence ID" value="GAA3620006.1"/>
    <property type="molecule type" value="Genomic_DNA"/>
</dbReference>
<organism evidence="2 3">
    <name type="scientific">Nonomuraea rosea</name>
    <dbReference type="NCBI Taxonomy" id="638574"/>
    <lineage>
        <taxon>Bacteria</taxon>
        <taxon>Bacillati</taxon>
        <taxon>Actinomycetota</taxon>
        <taxon>Actinomycetes</taxon>
        <taxon>Streptosporangiales</taxon>
        <taxon>Streptosporangiaceae</taxon>
        <taxon>Nonomuraea</taxon>
    </lineage>
</organism>
<comment type="caution">
    <text evidence="2">The sequence shown here is derived from an EMBL/GenBank/DDBJ whole genome shotgun (WGS) entry which is preliminary data.</text>
</comment>
<keyword evidence="1" id="KW-0472">Membrane</keyword>
<dbReference type="RefSeq" id="WP_425570695.1">
    <property type="nucleotide sequence ID" value="NZ_BAABDQ010000061.1"/>
</dbReference>
<keyword evidence="1" id="KW-1133">Transmembrane helix</keyword>
<gene>
    <name evidence="2" type="ORF">GCM10022419_127030</name>
</gene>
<evidence type="ECO:0000313" key="2">
    <source>
        <dbReference type="EMBL" id="GAA3620006.1"/>
    </source>
</evidence>
<evidence type="ECO:0000313" key="3">
    <source>
        <dbReference type="Proteomes" id="UP001500630"/>
    </source>
</evidence>
<keyword evidence="1" id="KW-0812">Transmembrane</keyword>
<keyword evidence="3" id="KW-1185">Reference proteome</keyword>